<evidence type="ECO:0000256" key="2">
    <source>
        <dbReference type="ARBA" id="ARBA00022679"/>
    </source>
</evidence>
<evidence type="ECO:0000256" key="3">
    <source>
        <dbReference type="ARBA" id="ARBA00022691"/>
    </source>
</evidence>
<dbReference type="InterPro" id="IPR036804">
    <property type="entry name" value="CheR_N_sf"/>
</dbReference>
<gene>
    <name evidence="5" type="ORF">ACFQFQ_10280</name>
</gene>
<protein>
    <recommendedName>
        <fullName evidence="4">CheR-type methyltransferase domain-containing protein</fullName>
    </recommendedName>
</protein>
<evidence type="ECO:0000313" key="5">
    <source>
        <dbReference type="EMBL" id="MFC6759795.1"/>
    </source>
</evidence>
<keyword evidence="2" id="KW-0808">Transferase</keyword>
<evidence type="ECO:0000313" key="6">
    <source>
        <dbReference type="Proteomes" id="UP001596353"/>
    </source>
</evidence>
<dbReference type="PRINTS" id="PR00996">
    <property type="entry name" value="CHERMTFRASE"/>
</dbReference>
<dbReference type="Proteomes" id="UP001596353">
    <property type="component" value="Unassembled WGS sequence"/>
</dbReference>
<dbReference type="InterPro" id="IPR050903">
    <property type="entry name" value="Bact_Chemotaxis_MeTrfase"/>
</dbReference>
<dbReference type="PANTHER" id="PTHR24422:SF19">
    <property type="entry name" value="CHEMOTAXIS PROTEIN METHYLTRANSFERASE"/>
    <property type="match status" value="1"/>
</dbReference>
<dbReference type="Gene3D" id="1.10.155.10">
    <property type="entry name" value="Chemotaxis receptor methyltransferase CheR, N-terminal domain"/>
    <property type="match status" value="1"/>
</dbReference>
<keyword evidence="6" id="KW-1185">Reference proteome</keyword>
<dbReference type="SUPFAM" id="SSF47757">
    <property type="entry name" value="Chemotaxis receptor methyltransferase CheR, N-terminal domain"/>
    <property type="match status" value="1"/>
</dbReference>
<dbReference type="PROSITE" id="PS50123">
    <property type="entry name" value="CHER"/>
    <property type="match status" value="1"/>
</dbReference>
<evidence type="ECO:0000256" key="1">
    <source>
        <dbReference type="ARBA" id="ARBA00022603"/>
    </source>
</evidence>
<dbReference type="EMBL" id="JBHSWG010000001">
    <property type="protein sequence ID" value="MFC6759795.1"/>
    <property type="molecule type" value="Genomic_DNA"/>
</dbReference>
<feature type="domain" description="CheR-type methyltransferase" evidence="4">
    <location>
        <begin position="4"/>
        <end position="116"/>
    </location>
</feature>
<dbReference type="InterPro" id="IPR022641">
    <property type="entry name" value="CheR_N"/>
</dbReference>
<evidence type="ECO:0000259" key="4">
    <source>
        <dbReference type="PROSITE" id="PS50123"/>
    </source>
</evidence>
<accession>A0ABW2B277</accession>
<organism evidence="5 6">
    <name type="scientific">Sulfitobacter porphyrae</name>
    <dbReference type="NCBI Taxonomy" id="1246864"/>
    <lineage>
        <taxon>Bacteria</taxon>
        <taxon>Pseudomonadati</taxon>
        <taxon>Pseudomonadota</taxon>
        <taxon>Alphaproteobacteria</taxon>
        <taxon>Rhodobacterales</taxon>
        <taxon>Roseobacteraceae</taxon>
        <taxon>Sulfitobacter</taxon>
    </lineage>
</organism>
<dbReference type="Pfam" id="PF03705">
    <property type="entry name" value="CheR_N"/>
    <property type="match status" value="1"/>
</dbReference>
<dbReference type="InterPro" id="IPR000780">
    <property type="entry name" value="CheR_MeTrfase"/>
</dbReference>
<name>A0ABW2B277_9RHOB</name>
<keyword evidence="3" id="KW-0949">S-adenosyl-L-methionine</keyword>
<comment type="caution">
    <text evidence="5">The sequence shown here is derived from an EMBL/GenBank/DDBJ whole genome shotgun (WGS) entry which is preliminary data.</text>
</comment>
<dbReference type="PANTHER" id="PTHR24422">
    <property type="entry name" value="CHEMOTAXIS PROTEIN METHYLTRANSFERASE"/>
    <property type="match status" value="1"/>
</dbReference>
<reference evidence="6" key="1">
    <citation type="journal article" date="2019" name="Int. J. Syst. Evol. Microbiol.">
        <title>The Global Catalogue of Microorganisms (GCM) 10K type strain sequencing project: providing services to taxonomists for standard genome sequencing and annotation.</title>
        <authorList>
            <consortium name="The Broad Institute Genomics Platform"/>
            <consortium name="The Broad Institute Genome Sequencing Center for Infectious Disease"/>
            <person name="Wu L."/>
            <person name="Ma J."/>
        </authorList>
    </citation>
    <scope>NUCLEOTIDE SEQUENCE [LARGE SCALE GENOMIC DNA]</scope>
    <source>
        <strain evidence="6">CCUG 66188</strain>
    </source>
</reference>
<proteinExistence type="predicted"/>
<keyword evidence="1" id="KW-0489">Methyltransferase</keyword>
<sequence>MNAPRLSSTTLDPDSFRAIAELAYRESGLILADKKATMIQSRLRHRLRNLGLSDFAAYCSYLQSEDGREEHQHLISALTTNVSHFFRESHHFDTLGKLVAKRLPELRAADACASGR</sequence>